<name>A0A382ZFA6_9ZZZZ</name>
<feature type="non-terminal residue" evidence="1">
    <location>
        <position position="1"/>
    </location>
</feature>
<accession>A0A382ZFA6</accession>
<dbReference type="AlphaFoldDB" id="A0A382ZFA6"/>
<dbReference type="EMBL" id="UINC01182892">
    <property type="protein sequence ID" value="SVD93358.1"/>
    <property type="molecule type" value="Genomic_DNA"/>
</dbReference>
<proteinExistence type="predicted"/>
<reference evidence="1" key="1">
    <citation type="submission" date="2018-05" db="EMBL/GenBank/DDBJ databases">
        <authorList>
            <person name="Lanie J.A."/>
            <person name="Ng W.-L."/>
            <person name="Kazmierczak K.M."/>
            <person name="Andrzejewski T.M."/>
            <person name="Davidsen T.M."/>
            <person name="Wayne K.J."/>
            <person name="Tettelin H."/>
            <person name="Glass J.I."/>
            <person name="Rusch D."/>
            <person name="Podicherti R."/>
            <person name="Tsui H.-C.T."/>
            <person name="Winkler M.E."/>
        </authorList>
    </citation>
    <scope>NUCLEOTIDE SEQUENCE</scope>
</reference>
<protein>
    <submittedName>
        <fullName evidence="1">Uncharacterized protein</fullName>
    </submittedName>
</protein>
<sequence length="44" mass="4786">GEGAGEFSFGHETVFLVGCKSQDKEWVHGGPVEGLRGGRCRVFY</sequence>
<evidence type="ECO:0000313" key="1">
    <source>
        <dbReference type="EMBL" id="SVD93358.1"/>
    </source>
</evidence>
<organism evidence="1">
    <name type="scientific">marine metagenome</name>
    <dbReference type="NCBI Taxonomy" id="408172"/>
    <lineage>
        <taxon>unclassified sequences</taxon>
        <taxon>metagenomes</taxon>
        <taxon>ecological metagenomes</taxon>
    </lineage>
</organism>
<gene>
    <name evidence="1" type="ORF">METZ01_LOCUS446212</name>
</gene>